<dbReference type="AlphaFoldDB" id="A0A2G8TAS1"/>
<dbReference type="EMBL" id="PDOC01000016">
    <property type="protein sequence ID" value="PIL43145.1"/>
    <property type="molecule type" value="Genomic_DNA"/>
</dbReference>
<evidence type="ECO:0000313" key="2">
    <source>
        <dbReference type="Proteomes" id="UP000230390"/>
    </source>
</evidence>
<sequence>MLTLSWRFLPVRDIFRKLLRELHPDRERDTFERERKTALMQRLPGLRQPASSCASDQSRFSQISLRLMNQRVIGPS</sequence>
<proteinExistence type="predicted"/>
<dbReference type="OrthoDB" id="114754at2"/>
<reference evidence="1" key="1">
    <citation type="submission" date="2017-10" db="EMBL/GenBank/DDBJ databases">
        <title>Massilia psychrophilum sp. nov., a novel purple-pigmented bacterium isolated from Tianshan glacier, Xinjiang Municipality, China.</title>
        <authorList>
            <person name="Wang H."/>
        </authorList>
    </citation>
    <scope>NUCLEOTIDE SEQUENCE [LARGE SCALE GENOMIC DNA]</scope>
    <source>
        <strain evidence="1">JCM 30074</strain>
    </source>
</reference>
<accession>A0A2G8TAS1</accession>
<dbReference type="Proteomes" id="UP000230390">
    <property type="component" value="Unassembled WGS sequence"/>
</dbReference>
<organism evidence="1 2">
    <name type="scientific">Massilia eurypsychrophila</name>
    <dbReference type="NCBI Taxonomy" id="1485217"/>
    <lineage>
        <taxon>Bacteria</taxon>
        <taxon>Pseudomonadati</taxon>
        <taxon>Pseudomonadota</taxon>
        <taxon>Betaproteobacteria</taxon>
        <taxon>Burkholderiales</taxon>
        <taxon>Oxalobacteraceae</taxon>
        <taxon>Telluria group</taxon>
        <taxon>Massilia</taxon>
    </lineage>
</organism>
<name>A0A2G8TAS1_9BURK</name>
<keyword evidence="2" id="KW-1185">Reference proteome</keyword>
<gene>
    <name evidence="1" type="ORF">CR105_20310</name>
</gene>
<evidence type="ECO:0000313" key="1">
    <source>
        <dbReference type="EMBL" id="PIL43145.1"/>
    </source>
</evidence>
<comment type="caution">
    <text evidence="1">The sequence shown here is derived from an EMBL/GenBank/DDBJ whole genome shotgun (WGS) entry which is preliminary data.</text>
</comment>
<evidence type="ECO:0008006" key="3">
    <source>
        <dbReference type="Google" id="ProtNLM"/>
    </source>
</evidence>
<protein>
    <recommendedName>
        <fullName evidence="3">Molecular chaperone DnaJ</fullName>
    </recommendedName>
</protein>